<proteinExistence type="predicted"/>
<evidence type="ECO:0000313" key="1">
    <source>
        <dbReference type="EMBL" id="OIR01671.1"/>
    </source>
</evidence>
<evidence type="ECO:0008006" key="2">
    <source>
        <dbReference type="Google" id="ProtNLM"/>
    </source>
</evidence>
<dbReference type="PANTHER" id="PTHR41729:SF1">
    <property type="entry name" value="GLUTAMYL-TRNA SYNTHETASE"/>
    <property type="match status" value="1"/>
</dbReference>
<dbReference type="Pfam" id="PF13875">
    <property type="entry name" value="DUF4202"/>
    <property type="match status" value="1"/>
</dbReference>
<comment type="caution">
    <text evidence="1">The sequence shown here is derived from an EMBL/GenBank/DDBJ whole genome shotgun (WGS) entry which is preliminary data.</text>
</comment>
<organism evidence="1">
    <name type="scientific">mine drainage metagenome</name>
    <dbReference type="NCBI Taxonomy" id="410659"/>
    <lineage>
        <taxon>unclassified sequences</taxon>
        <taxon>metagenomes</taxon>
        <taxon>ecological metagenomes</taxon>
    </lineage>
</organism>
<gene>
    <name evidence="1" type="ORF">GALL_161730</name>
</gene>
<dbReference type="InterPro" id="IPR025255">
    <property type="entry name" value="DUF4202"/>
</dbReference>
<dbReference type="EMBL" id="MLJW01000081">
    <property type="protein sequence ID" value="OIR01671.1"/>
    <property type="molecule type" value="Genomic_DNA"/>
</dbReference>
<dbReference type="AlphaFoldDB" id="A0A1J5S0E7"/>
<sequence>MIAESEHYARAIALFDAANGEDPNTETEAGRQYPKELLYARRMSEMLERFAPDAPEAVRLAVRSQHIQRWKIPRKDYPMTPQGYQLWRTTLYRFHADTAGRLMKEAGYDDEMIERVQKVVGKRGLKVNPETQMMEDVVDLVFIEHYLTGFAAQHPEYDEAKWLDILRKTWKKMSPAGHEAALTKIKLPAHLVPLIQKAVGG</sequence>
<protein>
    <recommendedName>
        <fullName evidence="2">DUF4202 domain-containing protein</fullName>
    </recommendedName>
</protein>
<accession>A0A1J5S0E7</accession>
<name>A0A1J5S0E7_9ZZZZ</name>
<reference evidence="1" key="1">
    <citation type="submission" date="2016-10" db="EMBL/GenBank/DDBJ databases">
        <title>Sequence of Gallionella enrichment culture.</title>
        <authorList>
            <person name="Poehlein A."/>
            <person name="Muehling M."/>
            <person name="Daniel R."/>
        </authorList>
    </citation>
    <scope>NUCLEOTIDE SEQUENCE</scope>
</reference>
<dbReference type="PANTHER" id="PTHR41729">
    <property type="entry name" value="GLUTAMYL-TRNA SYNTHETASE"/>
    <property type="match status" value="1"/>
</dbReference>